<dbReference type="Proteomes" id="UP000299084">
    <property type="component" value="Unassembled WGS sequence"/>
</dbReference>
<gene>
    <name evidence="1" type="ORF">Cadr_000027462</name>
</gene>
<accession>A0A5N4CCC2</accession>
<proteinExistence type="predicted"/>
<sequence>MPGEANRRFKSSTVQLQCFGLPGSKVITSRLMQLAKVAVALADVSSVLDSKVRITRAFRRPVRGNPKASSHRLHWQNVAHGSWRQSRVHRRQVHIHGEKAVGDATRFQVITHRVRTQRTKGNQLRLTLADRLGKIQEHPLQ</sequence>
<reference evidence="1 2" key="1">
    <citation type="journal article" date="2019" name="Mol. Ecol. Resour.">
        <title>Improving Illumina assemblies with Hi-C and long reads: an example with the North African dromedary.</title>
        <authorList>
            <person name="Elbers J.P."/>
            <person name="Rogers M.F."/>
            <person name="Perelman P.L."/>
            <person name="Proskuryakova A.A."/>
            <person name="Serdyukova N.A."/>
            <person name="Johnson W.E."/>
            <person name="Horin P."/>
            <person name="Corander J."/>
            <person name="Murphy D."/>
            <person name="Burger P.A."/>
        </authorList>
    </citation>
    <scope>NUCLEOTIDE SEQUENCE [LARGE SCALE GENOMIC DNA]</scope>
    <source>
        <strain evidence="1">Drom800</strain>
        <tissue evidence="1">Blood</tissue>
    </source>
</reference>
<keyword evidence="2" id="KW-1185">Reference proteome</keyword>
<comment type="caution">
    <text evidence="1">The sequence shown here is derived from an EMBL/GenBank/DDBJ whole genome shotgun (WGS) entry which is preliminary data.</text>
</comment>
<dbReference type="EMBL" id="JWIN03000029">
    <property type="protein sequence ID" value="KAB1256593.1"/>
    <property type="molecule type" value="Genomic_DNA"/>
</dbReference>
<dbReference type="AlphaFoldDB" id="A0A5N4CCC2"/>
<protein>
    <submittedName>
        <fullName evidence="1">Uncharacterized protein</fullName>
    </submittedName>
</protein>
<evidence type="ECO:0000313" key="1">
    <source>
        <dbReference type="EMBL" id="KAB1256593.1"/>
    </source>
</evidence>
<name>A0A5N4CCC2_CAMDR</name>
<evidence type="ECO:0000313" key="2">
    <source>
        <dbReference type="Proteomes" id="UP000299084"/>
    </source>
</evidence>
<organism evidence="1 2">
    <name type="scientific">Camelus dromedarius</name>
    <name type="common">Dromedary</name>
    <name type="synonym">Arabian camel</name>
    <dbReference type="NCBI Taxonomy" id="9838"/>
    <lineage>
        <taxon>Eukaryota</taxon>
        <taxon>Metazoa</taxon>
        <taxon>Chordata</taxon>
        <taxon>Craniata</taxon>
        <taxon>Vertebrata</taxon>
        <taxon>Euteleostomi</taxon>
        <taxon>Mammalia</taxon>
        <taxon>Eutheria</taxon>
        <taxon>Laurasiatheria</taxon>
        <taxon>Artiodactyla</taxon>
        <taxon>Tylopoda</taxon>
        <taxon>Camelidae</taxon>
        <taxon>Camelus</taxon>
    </lineage>
</organism>